<comment type="caution">
    <text evidence="2">The sequence shown here is derived from an EMBL/GenBank/DDBJ whole genome shotgun (WGS) entry which is preliminary data.</text>
</comment>
<accession>A0ABW0ZW28</accession>
<dbReference type="SUPFAM" id="SSF55486">
    <property type="entry name" value="Metalloproteases ('zincins'), catalytic domain"/>
    <property type="match status" value="1"/>
</dbReference>
<gene>
    <name evidence="2" type="ORF">ACFPZN_18005</name>
</gene>
<name>A0ABW0ZW28_9ACTN</name>
<protein>
    <submittedName>
        <fullName evidence="2">DUF3152 domain-containing protein</fullName>
    </submittedName>
</protein>
<organism evidence="2 3">
    <name type="scientific">Actinomadura rugatobispora</name>
    <dbReference type="NCBI Taxonomy" id="1994"/>
    <lineage>
        <taxon>Bacteria</taxon>
        <taxon>Bacillati</taxon>
        <taxon>Actinomycetota</taxon>
        <taxon>Actinomycetes</taxon>
        <taxon>Streptosporangiales</taxon>
        <taxon>Thermomonosporaceae</taxon>
        <taxon>Actinomadura</taxon>
    </lineage>
</organism>
<dbReference type="EMBL" id="JBHSON010000023">
    <property type="protein sequence ID" value="MFC5747529.1"/>
    <property type="molecule type" value="Genomic_DNA"/>
</dbReference>
<proteinExistence type="predicted"/>
<feature type="domain" description="DUF3152" evidence="1">
    <location>
        <begin position="32"/>
        <end position="195"/>
    </location>
</feature>
<keyword evidence="3" id="KW-1185">Reference proteome</keyword>
<evidence type="ECO:0000313" key="3">
    <source>
        <dbReference type="Proteomes" id="UP001596074"/>
    </source>
</evidence>
<dbReference type="RefSeq" id="WP_378283148.1">
    <property type="nucleotide sequence ID" value="NZ_JBHSON010000023.1"/>
</dbReference>
<feature type="non-terminal residue" evidence="2">
    <location>
        <position position="1"/>
    </location>
</feature>
<evidence type="ECO:0000313" key="2">
    <source>
        <dbReference type="EMBL" id="MFC5747529.1"/>
    </source>
</evidence>
<sequence>AGRPAAGSEGVPAAAPGPVVVNGRAQPPRVLVPRAATGRYWMVPVAAAPPAGTGMLVPYAVEVERGLPFRSGRFAAEVHRVLNDPRGWGRGGRLRFARVARGPVRFTVSLSSPALTDRMCLPARTHGWLSCHNGGRAVINARRWGLGAAPYGGDLAGYREYLINHEVGHALGHGHRGCPGPGRAAPVMVQQTMSLYGCRANPWPFPRG</sequence>
<evidence type="ECO:0000259" key="1">
    <source>
        <dbReference type="Pfam" id="PF11350"/>
    </source>
</evidence>
<dbReference type="Pfam" id="PF11350">
    <property type="entry name" value="DUF3152"/>
    <property type="match status" value="1"/>
</dbReference>
<reference evidence="3" key="1">
    <citation type="journal article" date="2019" name="Int. J. Syst. Evol. Microbiol.">
        <title>The Global Catalogue of Microorganisms (GCM) 10K type strain sequencing project: providing services to taxonomists for standard genome sequencing and annotation.</title>
        <authorList>
            <consortium name="The Broad Institute Genomics Platform"/>
            <consortium name="The Broad Institute Genome Sequencing Center for Infectious Disease"/>
            <person name="Wu L."/>
            <person name="Ma J."/>
        </authorList>
    </citation>
    <scope>NUCLEOTIDE SEQUENCE [LARGE SCALE GENOMIC DNA]</scope>
    <source>
        <strain evidence="3">KCTC 42087</strain>
    </source>
</reference>
<dbReference type="InterPro" id="IPR022603">
    <property type="entry name" value="DUF3152"/>
</dbReference>
<dbReference type="Proteomes" id="UP001596074">
    <property type="component" value="Unassembled WGS sequence"/>
</dbReference>